<accession>A0A0G3H607</accession>
<dbReference type="InterPro" id="IPR006145">
    <property type="entry name" value="PsdUridine_synth_RsuA/RluA"/>
</dbReference>
<evidence type="ECO:0000256" key="2">
    <source>
        <dbReference type="ARBA" id="ARBA00031870"/>
    </source>
</evidence>
<feature type="domain" description="Pseudouridine synthase RsuA/RluA-like" evidence="4">
    <location>
        <begin position="116"/>
        <end position="277"/>
    </location>
</feature>
<dbReference type="PANTHER" id="PTHR21600">
    <property type="entry name" value="MITOCHONDRIAL RNA PSEUDOURIDINE SYNTHASE"/>
    <property type="match status" value="1"/>
</dbReference>
<dbReference type="EMBL" id="CP011542">
    <property type="protein sequence ID" value="AKK07268.1"/>
    <property type="molecule type" value="Genomic_DNA"/>
</dbReference>
<organism evidence="5 6">
    <name type="scientific">Corynebacterium mustelae</name>
    <dbReference type="NCBI Taxonomy" id="571915"/>
    <lineage>
        <taxon>Bacteria</taxon>
        <taxon>Bacillati</taxon>
        <taxon>Actinomycetota</taxon>
        <taxon>Actinomycetes</taxon>
        <taxon>Mycobacteriales</taxon>
        <taxon>Corynebacteriaceae</taxon>
        <taxon>Corynebacterium</taxon>
    </lineage>
</organism>
<name>A0A0G3H607_9CORY</name>
<dbReference type="GO" id="GO:0009982">
    <property type="term" value="F:pseudouridine synthase activity"/>
    <property type="evidence" value="ECO:0007669"/>
    <property type="project" value="InterPro"/>
</dbReference>
<evidence type="ECO:0000256" key="3">
    <source>
        <dbReference type="ARBA" id="ARBA00033164"/>
    </source>
</evidence>
<dbReference type="Pfam" id="PF00849">
    <property type="entry name" value="PseudoU_synth_2"/>
    <property type="match status" value="1"/>
</dbReference>
<dbReference type="KEGG" id="cmv:CMUST_14880"/>
<dbReference type="InterPro" id="IPR050188">
    <property type="entry name" value="RluA_PseudoU_synthase"/>
</dbReference>
<dbReference type="PATRIC" id="fig|571915.4.peg.3196"/>
<dbReference type="GO" id="GO:0140098">
    <property type="term" value="F:catalytic activity, acting on RNA"/>
    <property type="evidence" value="ECO:0007669"/>
    <property type="project" value="UniProtKB-ARBA"/>
</dbReference>
<comment type="catalytic activity">
    <reaction evidence="1">
        <text>a uridine in RNA = a pseudouridine in RNA</text>
        <dbReference type="Rhea" id="RHEA:48348"/>
        <dbReference type="Rhea" id="RHEA-COMP:12068"/>
        <dbReference type="Rhea" id="RHEA-COMP:12069"/>
        <dbReference type="ChEBI" id="CHEBI:65314"/>
        <dbReference type="ChEBI" id="CHEBI:65315"/>
    </reaction>
</comment>
<evidence type="ECO:0000259" key="4">
    <source>
        <dbReference type="Pfam" id="PF00849"/>
    </source>
</evidence>
<evidence type="ECO:0000313" key="5">
    <source>
        <dbReference type="EMBL" id="AKK07268.1"/>
    </source>
</evidence>
<dbReference type="RefSeq" id="WP_047263131.1">
    <property type="nucleotide sequence ID" value="NZ_CP011542.1"/>
</dbReference>
<dbReference type="PROSITE" id="PS01129">
    <property type="entry name" value="PSI_RLU"/>
    <property type="match status" value="1"/>
</dbReference>
<dbReference type="GO" id="GO:0003723">
    <property type="term" value="F:RNA binding"/>
    <property type="evidence" value="ECO:0007669"/>
    <property type="project" value="InterPro"/>
</dbReference>
<dbReference type="SUPFAM" id="SSF55120">
    <property type="entry name" value="Pseudouridine synthase"/>
    <property type="match status" value="1"/>
</dbReference>
<proteinExistence type="predicted"/>
<reference evidence="5 6" key="1">
    <citation type="journal article" date="2015" name="Genome Announc.">
        <title>Complete Genome Sequence of the Type Strain Corynebacterium mustelae DSM 45274, Isolated from Various Tissues of a Male Ferret with Lethal Sepsis.</title>
        <authorList>
            <person name="Ruckert C."/>
            <person name="Eimer J."/>
            <person name="Winkler A."/>
            <person name="Tauch A."/>
        </authorList>
    </citation>
    <scope>NUCLEOTIDE SEQUENCE [LARGE SCALE GENOMIC DNA]</scope>
    <source>
        <strain evidence="5 6">DSM 45274</strain>
    </source>
</reference>
<evidence type="ECO:0000313" key="6">
    <source>
        <dbReference type="Proteomes" id="UP000035199"/>
    </source>
</evidence>
<gene>
    <name evidence="5" type="ORF">CMUST_14880</name>
</gene>
<evidence type="ECO:0000256" key="1">
    <source>
        <dbReference type="ARBA" id="ARBA00000073"/>
    </source>
</evidence>
<dbReference type="InterPro" id="IPR006224">
    <property type="entry name" value="PsdUridine_synth_RluA-like_CS"/>
</dbReference>
<dbReference type="PANTHER" id="PTHR21600:SF84">
    <property type="entry name" value="PSEUDOURIDINE SYNTHASE RSUA_RLUA-LIKE DOMAIN-CONTAINING PROTEIN"/>
    <property type="match status" value="1"/>
</dbReference>
<dbReference type="GO" id="GO:0000455">
    <property type="term" value="P:enzyme-directed rRNA pseudouridine synthesis"/>
    <property type="evidence" value="ECO:0007669"/>
    <property type="project" value="TreeGrafter"/>
</dbReference>
<reference evidence="6" key="2">
    <citation type="submission" date="2015-05" db="EMBL/GenBank/DDBJ databases">
        <title>Complete genome sequence of Corynebacterium mustelae DSM 45274, isolated from various tissues of a male ferret with lethal sepsis.</title>
        <authorList>
            <person name="Ruckert C."/>
            <person name="Albersmeier A."/>
            <person name="Winkler A."/>
            <person name="Tauch A."/>
        </authorList>
    </citation>
    <scope>NUCLEOTIDE SEQUENCE [LARGE SCALE GENOMIC DNA]</scope>
    <source>
        <strain evidence="6">DSM 45274</strain>
    </source>
</reference>
<dbReference type="Gene3D" id="3.30.2350.10">
    <property type="entry name" value="Pseudouridine synthase"/>
    <property type="match status" value="1"/>
</dbReference>
<sequence>MNRSANRRRMHSPPLLIKDGLNPSRVRVPTECADMPAFEFVWQLKISQRYRHPDDTQAELYAAFARGEVRLGLWPHDQELSPTTHLSAGSDVWFYRMPAIEPEVPYQCEVIDEDENLLVIDKPPFLATMPRGKHITQTATVQLRRTTGNGDLSPAHRLDRLTSGVLVFTKKPDIRGAYQRLFAERKTEKIYEAIAAVQPEIVPGTVWRSRMEKTAGEVQGRIVPGEVNAITNVYSQTLCDAPRMSTLRKIHGDSLPQQALYVLRPETGRTHQLRLHMWAAGIAILGDPAYPIIEPENYEDFGTPMHLTARELRFDDPLTGKPRVFRSNRQW</sequence>
<keyword evidence="5" id="KW-0413">Isomerase</keyword>
<protein>
    <recommendedName>
        <fullName evidence="2">RNA pseudouridylate synthase</fullName>
    </recommendedName>
    <alternativeName>
        <fullName evidence="3">RNA-uridine isomerase</fullName>
    </alternativeName>
</protein>
<dbReference type="AlphaFoldDB" id="A0A0G3H607"/>
<dbReference type="InterPro" id="IPR020103">
    <property type="entry name" value="PsdUridine_synth_cat_dom_sf"/>
</dbReference>
<keyword evidence="6" id="KW-1185">Reference proteome</keyword>
<dbReference type="STRING" id="571915.CMUST_14880"/>
<dbReference type="Proteomes" id="UP000035199">
    <property type="component" value="Chromosome"/>
</dbReference>